<keyword evidence="3" id="KW-1185">Reference proteome</keyword>
<feature type="region of interest" description="Disordered" evidence="1">
    <location>
        <begin position="87"/>
        <end position="128"/>
    </location>
</feature>
<organism evidence="2 3">
    <name type="scientific">Actinomadura graeca</name>
    <dbReference type="NCBI Taxonomy" id="2750812"/>
    <lineage>
        <taxon>Bacteria</taxon>
        <taxon>Bacillati</taxon>
        <taxon>Actinomycetota</taxon>
        <taxon>Actinomycetes</taxon>
        <taxon>Streptosporangiales</taxon>
        <taxon>Thermomonosporaceae</taxon>
        <taxon>Actinomadura</taxon>
    </lineage>
</organism>
<dbReference type="EMBL" id="CP059572">
    <property type="protein sequence ID" value="QXJ25829.1"/>
    <property type="molecule type" value="Genomic_DNA"/>
</dbReference>
<proteinExistence type="predicted"/>
<evidence type="ECO:0000313" key="2">
    <source>
        <dbReference type="EMBL" id="QXJ25829.1"/>
    </source>
</evidence>
<name>A0ABX8R452_9ACTN</name>
<accession>A0ABX8R452</accession>
<reference evidence="2" key="1">
    <citation type="submission" date="2020-07" db="EMBL/GenBank/DDBJ databases">
        <authorList>
            <person name="Tarantini F.S."/>
            <person name="Hong K.W."/>
            <person name="Chan K.G."/>
        </authorList>
    </citation>
    <scope>NUCLEOTIDE SEQUENCE</scope>
    <source>
        <strain evidence="2">32-07</strain>
    </source>
</reference>
<gene>
    <name evidence="2" type="ORF">AGRA3207_007388</name>
</gene>
<sequence>MPEPFATMLTTLAANRANMNTATNPDSDWLFPGGRAGQPLSAGAFLQQLRALGLPVAQTRTAAFRQFVLQAPAPVVAQALGYHHNTATKHRTAAGGTWNRYPRSGRRTHDNLRNPLPREAAPDQHNLR</sequence>
<protein>
    <submittedName>
        <fullName evidence="2">Uncharacterized protein</fullName>
    </submittedName>
</protein>
<dbReference type="Proteomes" id="UP001049518">
    <property type="component" value="Chromosome"/>
</dbReference>
<evidence type="ECO:0000313" key="3">
    <source>
        <dbReference type="Proteomes" id="UP001049518"/>
    </source>
</evidence>
<dbReference type="RefSeq" id="WP_231332032.1">
    <property type="nucleotide sequence ID" value="NZ_CP059572.1"/>
</dbReference>
<evidence type="ECO:0000256" key="1">
    <source>
        <dbReference type="SAM" id="MobiDB-lite"/>
    </source>
</evidence>